<dbReference type="RefSeq" id="XP_033584842.1">
    <property type="nucleotide sequence ID" value="XM_033724803.1"/>
</dbReference>
<evidence type="ECO:0000313" key="4">
    <source>
        <dbReference type="RefSeq" id="XP_033584842.1"/>
    </source>
</evidence>
<organism evidence="2">
    <name type="scientific">Mytilinidion resinicola</name>
    <dbReference type="NCBI Taxonomy" id="574789"/>
    <lineage>
        <taxon>Eukaryota</taxon>
        <taxon>Fungi</taxon>
        <taxon>Dikarya</taxon>
        <taxon>Ascomycota</taxon>
        <taxon>Pezizomycotina</taxon>
        <taxon>Dothideomycetes</taxon>
        <taxon>Pleosporomycetidae</taxon>
        <taxon>Mytilinidiales</taxon>
        <taxon>Mytilinidiaceae</taxon>
        <taxon>Mytilinidion</taxon>
    </lineage>
</organism>
<accession>A0A6A6ZAL5</accession>
<dbReference type="Proteomes" id="UP000504636">
    <property type="component" value="Unplaced"/>
</dbReference>
<dbReference type="AlphaFoldDB" id="A0A6A6ZAL5"/>
<dbReference type="GeneID" id="54465696"/>
<evidence type="ECO:0000313" key="3">
    <source>
        <dbReference type="Proteomes" id="UP000504636"/>
    </source>
</evidence>
<keyword evidence="3" id="KW-1185">Reference proteome</keyword>
<feature type="region of interest" description="Disordered" evidence="1">
    <location>
        <begin position="49"/>
        <end position="100"/>
    </location>
</feature>
<evidence type="ECO:0000313" key="2">
    <source>
        <dbReference type="EMBL" id="KAF2817878.1"/>
    </source>
</evidence>
<name>A0A6A6ZAL5_9PEZI</name>
<sequence length="236" mass="26043">MLSKNPSASAAEGPDEVPLACMPIEAEDETMTAEELVELVPLTTPMLRVSTSTTTPETPSCASSPGWRTARKLNETNSSKESASKRRRPPTRPRMKTATAASRRDYRLYPITGGSPLVVSIYRKRNIFLGQHGRVVTVLARPSKISLTRSQVVSTIVIATRLLNLPFRYFDLPAELQLMVLNELFPTARGGTLKYITTRSGRSALTIGGDPSPVIAYRALLRISKKFKRADVKPRF</sequence>
<reference evidence="2 4" key="1">
    <citation type="journal article" date="2020" name="Stud. Mycol.">
        <title>101 Dothideomycetes genomes: a test case for predicting lifestyles and emergence of pathogens.</title>
        <authorList>
            <person name="Haridas S."/>
            <person name="Albert R."/>
            <person name="Binder M."/>
            <person name="Bloem J."/>
            <person name="Labutti K."/>
            <person name="Salamov A."/>
            <person name="Andreopoulos B."/>
            <person name="Baker S."/>
            <person name="Barry K."/>
            <person name="Bills G."/>
            <person name="Bluhm B."/>
            <person name="Cannon C."/>
            <person name="Castanera R."/>
            <person name="Culley D."/>
            <person name="Daum C."/>
            <person name="Ezra D."/>
            <person name="Gonzalez J."/>
            <person name="Henrissat B."/>
            <person name="Kuo A."/>
            <person name="Liang C."/>
            <person name="Lipzen A."/>
            <person name="Lutzoni F."/>
            <person name="Magnuson J."/>
            <person name="Mondo S."/>
            <person name="Nolan M."/>
            <person name="Ohm R."/>
            <person name="Pangilinan J."/>
            <person name="Park H.-J."/>
            <person name="Ramirez L."/>
            <person name="Alfaro M."/>
            <person name="Sun H."/>
            <person name="Tritt A."/>
            <person name="Yoshinaga Y."/>
            <person name="Zwiers L.-H."/>
            <person name="Turgeon B."/>
            <person name="Goodwin S."/>
            <person name="Spatafora J."/>
            <person name="Crous P."/>
            <person name="Grigoriev I."/>
        </authorList>
    </citation>
    <scope>NUCLEOTIDE SEQUENCE</scope>
    <source>
        <strain evidence="2 4">CBS 304.34</strain>
    </source>
</reference>
<feature type="compositionally biased region" description="Low complexity" evidence="1">
    <location>
        <begin position="50"/>
        <end position="65"/>
    </location>
</feature>
<evidence type="ECO:0000256" key="1">
    <source>
        <dbReference type="SAM" id="MobiDB-lite"/>
    </source>
</evidence>
<protein>
    <submittedName>
        <fullName evidence="2 4">Uncharacterized protein</fullName>
    </submittedName>
</protein>
<gene>
    <name evidence="2 4" type="ORF">BDZ99DRAFT_514097</name>
</gene>
<reference evidence="4" key="2">
    <citation type="submission" date="2020-04" db="EMBL/GenBank/DDBJ databases">
        <authorList>
            <consortium name="NCBI Genome Project"/>
        </authorList>
    </citation>
    <scope>NUCLEOTIDE SEQUENCE</scope>
    <source>
        <strain evidence="4">CBS 304.34</strain>
    </source>
</reference>
<proteinExistence type="predicted"/>
<dbReference type="EMBL" id="MU003692">
    <property type="protein sequence ID" value="KAF2817878.1"/>
    <property type="molecule type" value="Genomic_DNA"/>
</dbReference>
<reference evidence="4" key="3">
    <citation type="submission" date="2025-04" db="UniProtKB">
        <authorList>
            <consortium name="RefSeq"/>
        </authorList>
    </citation>
    <scope>IDENTIFICATION</scope>
    <source>
        <strain evidence="4">CBS 304.34</strain>
    </source>
</reference>
<feature type="compositionally biased region" description="Basic residues" evidence="1">
    <location>
        <begin position="85"/>
        <end position="95"/>
    </location>
</feature>